<feature type="domain" description="HphA N-terminal heme-binding" evidence="2">
    <location>
        <begin position="19"/>
        <end position="156"/>
    </location>
</feature>
<sequence length="276" mass="27261">MQFKKTTSALFLSLGLIAAAHAGVDGVSSNPSNIAIGTAQAGANAPENHQGGTAALSVVSAGTPYDGYLGFSALQGLANAFTGSGTSNTNTTVSVTGADDLHLKVSSIPVTAMPGSHSVLGNFNFAQVLETSGSQGSLPATYFGEWWGSADTVTGSTHTVYYAGDNTGRTVPTSGTAVYTVAGINNGVTLAGKFDADFSTGTLNGTLTAATGTVTSLAVNAAISSSTGAFSGTATANATEPGVTSGHFFGANADTLAGISQFADSKFDTAFGGVKN</sequence>
<evidence type="ECO:0000313" key="4">
    <source>
        <dbReference type="EMBL" id="AXY56220.1"/>
    </source>
</evidence>
<dbReference type="Proteomes" id="UP000263753">
    <property type="component" value="Chromosome"/>
</dbReference>
<dbReference type="Pfam" id="PF22828">
    <property type="entry name" value="HphA_N"/>
    <property type="match status" value="1"/>
</dbReference>
<evidence type="ECO:0000259" key="3">
    <source>
        <dbReference type="Pfam" id="PF22829"/>
    </source>
</evidence>
<evidence type="ECO:0000259" key="2">
    <source>
        <dbReference type="Pfam" id="PF22828"/>
    </source>
</evidence>
<dbReference type="EMBL" id="CP032134">
    <property type="protein sequence ID" value="AXY56220.1"/>
    <property type="molecule type" value="Genomic_DNA"/>
</dbReference>
<evidence type="ECO:0000313" key="5">
    <source>
        <dbReference type="Proteomes" id="UP000263753"/>
    </source>
</evidence>
<proteinExistence type="predicted"/>
<dbReference type="Pfam" id="PF22829">
    <property type="entry name" value="HphA_C"/>
    <property type="match status" value="1"/>
</dbReference>
<gene>
    <name evidence="4" type="ORF">CDG60_06340</name>
</gene>
<feature type="chain" id="PRO_5017793021" evidence="1">
    <location>
        <begin position="23"/>
        <end position="276"/>
    </location>
</feature>
<dbReference type="NCBIfam" id="NF041636">
    <property type="entry name" value="slam_lipo"/>
    <property type="match status" value="1"/>
</dbReference>
<feature type="signal peptide" evidence="1">
    <location>
        <begin position="1"/>
        <end position="22"/>
    </location>
</feature>
<evidence type="ECO:0000256" key="1">
    <source>
        <dbReference type="SAM" id="SignalP"/>
    </source>
</evidence>
<dbReference type="Gene3D" id="2.40.160.90">
    <property type="match status" value="1"/>
</dbReference>
<dbReference type="InterPro" id="IPR054535">
    <property type="entry name" value="HphA_N"/>
</dbReference>
<dbReference type="InterPro" id="IPR011250">
    <property type="entry name" value="OMP/PagP_B-barrel"/>
</dbReference>
<organism evidence="4 5">
    <name type="scientific">Acinetobacter chinensis</name>
    <dbReference type="NCBI Taxonomy" id="2004650"/>
    <lineage>
        <taxon>Bacteria</taxon>
        <taxon>Pseudomonadati</taxon>
        <taxon>Pseudomonadota</taxon>
        <taxon>Gammaproteobacteria</taxon>
        <taxon>Moraxellales</taxon>
        <taxon>Moraxellaceae</taxon>
        <taxon>Acinetobacter</taxon>
    </lineage>
</organism>
<name>A0A3B7LTP2_9GAMM</name>
<protein>
    <submittedName>
        <fullName evidence="4">Uncharacterized protein</fullName>
    </submittedName>
</protein>
<dbReference type="AlphaFoldDB" id="A0A3B7LTP2"/>
<accession>A0A3B7LTP2</accession>
<dbReference type="InterPro" id="IPR054536">
    <property type="entry name" value="HphA_C"/>
</dbReference>
<dbReference type="RefSeq" id="WP_087511142.1">
    <property type="nucleotide sequence ID" value="NZ_CP032134.1"/>
</dbReference>
<dbReference type="InterPro" id="IPR054843">
    <property type="entry name" value="Slam_hemophilin_C"/>
</dbReference>
<dbReference type="SUPFAM" id="SSF56925">
    <property type="entry name" value="OMPA-like"/>
    <property type="match status" value="1"/>
</dbReference>
<reference evidence="5" key="1">
    <citation type="submission" date="2018-09" db="EMBL/GenBank/DDBJ databases">
        <title>The complete genome of Acinetobacter sp. strain WCHAc010005.</title>
        <authorList>
            <person name="Hu Y."/>
            <person name="Long H."/>
            <person name="Feng Y."/>
            <person name="Zong Z."/>
        </authorList>
    </citation>
    <scope>NUCLEOTIDE SEQUENCE [LARGE SCALE GENOMIC DNA]</scope>
    <source>
        <strain evidence="5">WCHAc010005</strain>
    </source>
</reference>
<keyword evidence="1" id="KW-0732">Signal</keyword>
<dbReference type="KEGG" id="achi:CDG60_06340"/>
<feature type="domain" description="HphA C-terminal" evidence="3">
    <location>
        <begin position="170"/>
        <end position="275"/>
    </location>
</feature>